<name>A0A5D9BZK3_9SPHN</name>
<dbReference type="Pfam" id="PF18090">
    <property type="entry name" value="SoPB_HTH"/>
    <property type="match status" value="1"/>
</dbReference>
<evidence type="ECO:0000313" key="5">
    <source>
        <dbReference type="Proteomes" id="UP000322077"/>
    </source>
</evidence>
<dbReference type="SMART" id="SM00470">
    <property type="entry name" value="ParB"/>
    <property type="match status" value="1"/>
</dbReference>
<dbReference type="Proteomes" id="UP000322077">
    <property type="component" value="Unassembled WGS sequence"/>
</dbReference>
<feature type="compositionally biased region" description="Low complexity" evidence="2">
    <location>
        <begin position="278"/>
        <end position="288"/>
    </location>
</feature>
<feature type="domain" description="ParB-like N-terminal" evidence="3">
    <location>
        <begin position="57"/>
        <end position="158"/>
    </location>
</feature>
<dbReference type="InterPro" id="IPR004437">
    <property type="entry name" value="ParB/RepB/Spo0J"/>
</dbReference>
<dbReference type="PANTHER" id="PTHR33375:SF1">
    <property type="entry name" value="CHROMOSOME-PARTITIONING PROTEIN PARB-RELATED"/>
    <property type="match status" value="1"/>
</dbReference>
<gene>
    <name evidence="4" type="ORF">FYJ91_19325</name>
</gene>
<evidence type="ECO:0000256" key="2">
    <source>
        <dbReference type="SAM" id="MobiDB-lite"/>
    </source>
</evidence>
<sequence length="338" mass="37870">MSRKNASFAAELAAGIAPPEDGAPAPRRPGLGANVLTNRENRLAELAAGTVVSRTHELVDPARCRMWAGHNREYALLNEERCADLIESMKAQGRQEMPAIVRRVRGEPDYDFEVICGARRHWSISWLRSHNYPDFRFLVDIRELSDEEAFRIADIENRAREDLSDLERARDYLRALEAYYEGRQKVMAERINVTESWLSRYLDLARLPAELMIAFPNPQDLRIKHVTTIKPLLKPDDRRQRVFAEAAALRARSGGEGAPVAVPEIVRALALAADPPKKSGSPKRSGSSETVASQNGKPLLRFEGKDRKGVRITLLPHGGGSRDEAEAAIKTLLDTHWQ</sequence>
<dbReference type="GO" id="GO:0005694">
    <property type="term" value="C:chromosome"/>
    <property type="evidence" value="ECO:0007669"/>
    <property type="project" value="TreeGrafter"/>
</dbReference>
<organism evidence="4 5">
    <name type="scientific">Sphingomonas montanisoli</name>
    <dbReference type="NCBI Taxonomy" id="2606412"/>
    <lineage>
        <taxon>Bacteria</taxon>
        <taxon>Pseudomonadati</taxon>
        <taxon>Pseudomonadota</taxon>
        <taxon>Alphaproteobacteria</taxon>
        <taxon>Sphingomonadales</taxon>
        <taxon>Sphingomonadaceae</taxon>
        <taxon>Sphingomonas</taxon>
    </lineage>
</organism>
<evidence type="ECO:0000313" key="4">
    <source>
        <dbReference type="EMBL" id="TZG24357.1"/>
    </source>
</evidence>
<dbReference type="GO" id="GO:0003677">
    <property type="term" value="F:DNA binding"/>
    <property type="evidence" value="ECO:0007669"/>
    <property type="project" value="InterPro"/>
</dbReference>
<evidence type="ECO:0000256" key="1">
    <source>
        <dbReference type="ARBA" id="ARBA00006295"/>
    </source>
</evidence>
<accession>A0A5D9BZK3</accession>
<dbReference type="InterPro" id="IPR003115">
    <property type="entry name" value="ParB_N"/>
</dbReference>
<dbReference type="InterPro" id="IPR036086">
    <property type="entry name" value="ParB/Sulfiredoxin_sf"/>
</dbReference>
<reference evidence="4 5" key="1">
    <citation type="submission" date="2019-08" db="EMBL/GenBank/DDBJ databases">
        <authorList>
            <person name="Wang G."/>
            <person name="Xu Z."/>
        </authorList>
    </citation>
    <scope>NUCLEOTIDE SEQUENCE [LARGE SCALE GENOMIC DNA]</scope>
    <source>
        <strain evidence="4 5">ZX</strain>
    </source>
</reference>
<proteinExistence type="inferred from homology"/>
<dbReference type="InterPro" id="IPR050336">
    <property type="entry name" value="Chromosome_partition/occlusion"/>
</dbReference>
<dbReference type="GO" id="GO:0007059">
    <property type="term" value="P:chromosome segregation"/>
    <property type="evidence" value="ECO:0007669"/>
    <property type="project" value="TreeGrafter"/>
</dbReference>
<dbReference type="InterPro" id="IPR040873">
    <property type="entry name" value="SoPB_HTH"/>
</dbReference>
<dbReference type="NCBIfam" id="TIGR00180">
    <property type="entry name" value="parB_part"/>
    <property type="match status" value="1"/>
</dbReference>
<dbReference type="AlphaFoldDB" id="A0A5D9BZK3"/>
<dbReference type="EMBL" id="VTOU01000006">
    <property type="protein sequence ID" value="TZG24357.1"/>
    <property type="molecule type" value="Genomic_DNA"/>
</dbReference>
<dbReference type="InterPro" id="IPR037972">
    <property type="entry name" value="RepB_N"/>
</dbReference>
<protein>
    <submittedName>
        <fullName evidence="4">ParB/RepB/Spo0J family partition protein</fullName>
    </submittedName>
</protein>
<dbReference type="PANTHER" id="PTHR33375">
    <property type="entry name" value="CHROMOSOME-PARTITIONING PROTEIN PARB-RELATED"/>
    <property type="match status" value="1"/>
</dbReference>
<keyword evidence="5" id="KW-1185">Reference proteome</keyword>
<dbReference type="RefSeq" id="WP_149523970.1">
    <property type="nucleotide sequence ID" value="NZ_VTOU01000006.1"/>
</dbReference>
<comment type="caution">
    <text evidence="4">The sequence shown here is derived from an EMBL/GenBank/DDBJ whole genome shotgun (WGS) entry which is preliminary data.</text>
</comment>
<dbReference type="CDD" id="cd16405">
    <property type="entry name" value="RepB_like_N"/>
    <property type="match status" value="1"/>
</dbReference>
<dbReference type="SUPFAM" id="SSF110849">
    <property type="entry name" value="ParB/Sulfiredoxin"/>
    <property type="match status" value="1"/>
</dbReference>
<evidence type="ECO:0000259" key="3">
    <source>
        <dbReference type="SMART" id="SM00470"/>
    </source>
</evidence>
<comment type="similarity">
    <text evidence="1">Belongs to the ParB family.</text>
</comment>
<feature type="region of interest" description="Disordered" evidence="2">
    <location>
        <begin position="273"/>
        <end position="302"/>
    </location>
</feature>
<dbReference type="Gene3D" id="1.10.10.2830">
    <property type="match status" value="1"/>
</dbReference>
<dbReference type="SUPFAM" id="SSF109709">
    <property type="entry name" value="KorB DNA-binding domain-like"/>
    <property type="match status" value="1"/>
</dbReference>